<name>A0A3A3GDN9_PANTH</name>
<evidence type="ECO:0000313" key="1">
    <source>
        <dbReference type="EMBL" id="RJG15637.1"/>
    </source>
</evidence>
<comment type="caution">
    <text evidence="1">The sequence shown here is derived from an EMBL/GenBank/DDBJ whole genome shotgun (WGS) entry which is preliminary data.</text>
</comment>
<reference evidence="1 2" key="1">
    <citation type="submission" date="2018-09" db="EMBL/GenBank/DDBJ databases">
        <title>Paenibacillus SK2017-BO5.</title>
        <authorList>
            <person name="Piskunova J.V."/>
            <person name="Dubiley S.A."/>
            <person name="Severinov K.V."/>
        </authorList>
    </citation>
    <scope>NUCLEOTIDE SEQUENCE [LARGE SCALE GENOMIC DNA]</scope>
    <source>
        <strain evidence="1 2">BO5</strain>
    </source>
</reference>
<accession>A0A3A3GDN9</accession>
<protein>
    <recommendedName>
        <fullName evidence="3">DUF2642 domain-containing protein</fullName>
    </recommendedName>
</protein>
<evidence type="ECO:0008006" key="3">
    <source>
        <dbReference type="Google" id="ProtNLM"/>
    </source>
</evidence>
<sequence>MKTVVRTDADLYHCILFQIPVDMFIEGKLAEAGVLISDFTDTVIYLDGRFVFRNELLHIQAVGYLYA</sequence>
<gene>
    <name evidence="1" type="ORF">DQX05_29590</name>
</gene>
<dbReference type="AlphaFoldDB" id="A0A3A3GDN9"/>
<organism evidence="1 2">
    <name type="scientific">Paenibacillus thiaminolyticus</name>
    <name type="common">Bacillus thiaminolyticus</name>
    <dbReference type="NCBI Taxonomy" id="49283"/>
    <lineage>
        <taxon>Bacteria</taxon>
        <taxon>Bacillati</taxon>
        <taxon>Bacillota</taxon>
        <taxon>Bacilli</taxon>
        <taxon>Bacillales</taxon>
        <taxon>Paenibacillaceae</taxon>
        <taxon>Paenibacillus</taxon>
    </lineage>
</organism>
<dbReference type="EMBL" id="QYZD01000070">
    <property type="protein sequence ID" value="RJG15637.1"/>
    <property type="molecule type" value="Genomic_DNA"/>
</dbReference>
<evidence type="ECO:0000313" key="2">
    <source>
        <dbReference type="Proteomes" id="UP000266177"/>
    </source>
</evidence>
<dbReference type="Proteomes" id="UP000266177">
    <property type="component" value="Unassembled WGS sequence"/>
</dbReference>
<proteinExistence type="predicted"/>